<keyword evidence="6 8" id="KW-1133">Transmembrane helix</keyword>
<accession>A0A1F4UM51</accession>
<feature type="transmembrane region" description="Helical" evidence="8">
    <location>
        <begin position="339"/>
        <end position="359"/>
    </location>
</feature>
<dbReference type="Proteomes" id="UP000178615">
    <property type="component" value="Unassembled WGS sequence"/>
</dbReference>
<dbReference type="EMBL" id="MEUV01000017">
    <property type="protein sequence ID" value="OGC45986.1"/>
    <property type="molecule type" value="Genomic_DNA"/>
</dbReference>
<protein>
    <recommendedName>
        <fullName evidence="9">Glycosyltransferase RgtA/B/C/D-like domain-containing protein</fullName>
    </recommendedName>
</protein>
<evidence type="ECO:0000256" key="8">
    <source>
        <dbReference type="SAM" id="Phobius"/>
    </source>
</evidence>
<feature type="transmembrane region" description="Helical" evidence="8">
    <location>
        <begin position="113"/>
        <end position="132"/>
    </location>
</feature>
<feature type="transmembrane region" description="Helical" evidence="8">
    <location>
        <begin position="12"/>
        <end position="32"/>
    </location>
</feature>
<evidence type="ECO:0000256" key="4">
    <source>
        <dbReference type="ARBA" id="ARBA00022679"/>
    </source>
</evidence>
<feature type="transmembrane region" description="Helical" evidence="8">
    <location>
        <begin position="310"/>
        <end position="333"/>
    </location>
</feature>
<evidence type="ECO:0000259" key="9">
    <source>
        <dbReference type="Pfam" id="PF13231"/>
    </source>
</evidence>
<evidence type="ECO:0000256" key="3">
    <source>
        <dbReference type="ARBA" id="ARBA00022676"/>
    </source>
</evidence>
<feature type="transmembrane region" description="Helical" evidence="8">
    <location>
        <begin position="160"/>
        <end position="177"/>
    </location>
</feature>
<dbReference type="GO" id="GO:0005886">
    <property type="term" value="C:plasma membrane"/>
    <property type="evidence" value="ECO:0007669"/>
    <property type="project" value="UniProtKB-SubCell"/>
</dbReference>
<evidence type="ECO:0000256" key="6">
    <source>
        <dbReference type="ARBA" id="ARBA00022989"/>
    </source>
</evidence>
<feature type="domain" description="Glycosyltransferase RgtA/B/C/D-like" evidence="9">
    <location>
        <begin position="80"/>
        <end position="217"/>
    </location>
</feature>
<proteinExistence type="predicted"/>
<evidence type="ECO:0000256" key="2">
    <source>
        <dbReference type="ARBA" id="ARBA00022475"/>
    </source>
</evidence>
<gene>
    <name evidence="10" type="ORF">A2V49_01935</name>
</gene>
<sequence>MIKKITPFLKNYLPLLFIITLSGVLRFFSLGYSDYQGDEIKSLFIKEEDMSYSEFFLDQRKGPGQFFVTFITKQLDQDYSNEFLHRFPFAIAGFFSVYFFYKLVLIYFNKKIAFYSAFFMMTNGFFVAFSRIVQYQSFTILFMIASLYYFSLSVINKKNIYRNFFVGFILWSFSMLFHYDGVFILPFTSYLIFLLIRNNIYKKGNYETKKVLFLSLFISGVFLLSFYLPFIINISKNTLEYWSGRVSGDVSGKVASSMYLFSVYQPIYIIHFYLMLFILGIFHGLSTFIKRYIIRFKKLDRFIPEFNFKPRYFLLFTAWMLLPLIFMEIFIYIPGTHIYTYLIPLFVIISLGINFIEIFLSSFKKFFIPGVIFYFGLFILFLFLYLQSYSIYVDNTSEYPWEEEKFLIWNFPRPNPIYHISIFGFPYYRNWEGIRDAILTTNNNTYYSSNERVSITRYYIPFEKDTDKAGYYIHILAPQSFTDKIYQDKALYWSERYRPIFTFSRNGKDLVRVYFMEKGTLNELKIKGF</sequence>
<dbReference type="GO" id="GO:0016763">
    <property type="term" value="F:pentosyltransferase activity"/>
    <property type="evidence" value="ECO:0007669"/>
    <property type="project" value="TreeGrafter"/>
</dbReference>
<evidence type="ECO:0000256" key="5">
    <source>
        <dbReference type="ARBA" id="ARBA00022692"/>
    </source>
</evidence>
<organism evidence="10 11">
    <name type="scientific">candidate division WWE3 bacterium RBG_19FT_COMBO_34_6</name>
    <dbReference type="NCBI Taxonomy" id="1802612"/>
    <lineage>
        <taxon>Bacteria</taxon>
        <taxon>Katanobacteria</taxon>
    </lineage>
</organism>
<evidence type="ECO:0000256" key="7">
    <source>
        <dbReference type="ARBA" id="ARBA00023136"/>
    </source>
</evidence>
<keyword evidence="4" id="KW-0808">Transferase</keyword>
<evidence type="ECO:0000313" key="11">
    <source>
        <dbReference type="Proteomes" id="UP000178615"/>
    </source>
</evidence>
<feature type="transmembrane region" description="Helical" evidence="8">
    <location>
        <begin position="83"/>
        <end position="101"/>
    </location>
</feature>
<dbReference type="InterPro" id="IPR038731">
    <property type="entry name" value="RgtA/B/C-like"/>
</dbReference>
<dbReference type="GO" id="GO:0010041">
    <property type="term" value="P:response to iron(III) ion"/>
    <property type="evidence" value="ECO:0007669"/>
    <property type="project" value="TreeGrafter"/>
</dbReference>
<dbReference type="InterPro" id="IPR050297">
    <property type="entry name" value="LipidA_mod_glycosyltrf_83"/>
</dbReference>
<dbReference type="AlphaFoldDB" id="A0A1F4UM51"/>
<comment type="subcellular location">
    <subcellularLocation>
        <location evidence="1">Cell membrane</location>
        <topology evidence="1">Multi-pass membrane protein</topology>
    </subcellularLocation>
</comment>
<keyword evidence="7 8" id="KW-0472">Membrane</keyword>
<keyword evidence="2" id="KW-1003">Cell membrane</keyword>
<dbReference type="PANTHER" id="PTHR33908">
    <property type="entry name" value="MANNOSYLTRANSFERASE YKCB-RELATED"/>
    <property type="match status" value="1"/>
</dbReference>
<feature type="transmembrane region" description="Helical" evidence="8">
    <location>
        <begin position="138"/>
        <end position="155"/>
    </location>
</feature>
<keyword evidence="3" id="KW-0328">Glycosyltransferase</keyword>
<name>A0A1F4UM51_UNCKA</name>
<dbReference type="GO" id="GO:0009103">
    <property type="term" value="P:lipopolysaccharide biosynthetic process"/>
    <property type="evidence" value="ECO:0007669"/>
    <property type="project" value="UniProtKB-ARBA"/>
</dbReference>
<keyword evidence="5 8" id="KW-0812">Transmembrane</keyword>
<evidence type="ECO:0000256" key="1">
    <source>
        <dbReference type="ARBA" id="ARBA00004651"/>
    </source>
</evidence>
<dbReference type="PANTHER" id="PTHR33908:SF3">
    <property type="entry name" value="UNDECAPRENYL PHOSPHATE-ALPHA-4-AMINO-4-DEOXY-L-ARABINOSE ARABINOSYL TRANSFERASE"/>
    <property type="match status" value="1"/>
</dbReference>
<comment type="caution">
    <text evidence="10">The sequence shown here is derived from an EMBL/GenBank/DDBJ whole genome shotgun (WGS) entry which is preliminary data.</text>
</comment>
<evidence type="ECO:0000313" key="10">
    <source>
        <dbReference type="EMBL" id="OGC45986.1"/>
    </source>
</evidence>
<feature type="transmembrane region" description="Helical" evidence="8">
    <location>
        <begin position="183"/>
        <end position="200"/>
    </location>
</feature>
<dbReference type="Pfam" id="PF13231">
    <property type="entry name" value="PMT_2"/>
    <property type="match status" value="1"/>
</dbReference>
<reference evidence="10 11" key="1">
    <citation type="journal article" date="2016" name="Nat. Commun.">
        <title>Thousands of microbial genomes shed light on interconnected biogeochemical processes in an aquifer system.</title>
        <authorList>
            <person name="Anantharaman K."/>
            <person name="Brown C.T."/>
            <person name="Hug L.A."/>
            <person name="Sharon I."/>
            <person name="Castelle C.J."/>
            <person name="Probst A.J."/>
            <person name="Thomas B.C."/>
            <person name="Singh A."/>
            <person name="Wilkins M.J."/>
            <person name="Karaoz U."/>
            <person name="Brodie E.L."/>
            <person name="Williams K.H."/>
            <person name="Hubbard S.S."/>
            <person name="Banfield J.F."/>
        </authorList>
    </citation>
    <scope>NUCLEOTIDE SEQUENCE [LARGE SCALE GENOMIC DNA]</scope>
</reference>
<feature type="transmembrane region" description="Helical" evidence="8">
    <location>
        <begin position="267"/>
        <end position="289"/>
    </location>
</feature>
<feature type="transmembrane region" description="Helical" evidence="8">
    <location>
        <begin position="212"/>
        <end position="232"/>
    </location>
</feature>
<feature type="transmembrane region" description="Helical" evidence="8">
    <location>
        <begin position="366"/>
        <end position="386"/>
    </location>
</feature>